<dbReference type="InterPro" id="IPR018253">
    <property type="entry name" value="DnaJ_domain_CS"/>
</dbReference>
<evidence type="ECO:0000256" key="6">
    <source>
        <dbReference type="ARBA" id="ARBA00023186"/>
    </source>
</evidence>
<dbReference type="PROSITE" id="PS50076">
    <property type="entry name" value="DNAJ_2"/>
    <property type="match status" value="1"/>
</dbReference>
<keyword evidence="5 9" id="KW-0862">Zinc</keyword>
<comment type="caution">
    <text evidence="13">The sequence shown here is derived from an EMBL/GenBank/DDBJ whole genome shotgun (WGS) entry which is preliminary data.</text>
</comment>
<gene>
    <name evidence="13" type="ORF">HHI36_005256</name>
</gene>
<dbReference type="Pfam" id="PF00226">
    <property type="entry name" value="DnaJ"/>
    <property type="match status" value="1"/>
</dbReference>
<keyword evidence="7" id="KW-0449">Lipoprotein</keyword>
<feature type="zinc finger region" description="CR-type" evidence="9">
    <location>
        <begin position="127"/>
        <end position="211"/>
    </location>
</feature>
<keyword evidence="3" id="KW-0677">Repeat</keyword>
<dbReference type="Gene3D" id="1.10.287.110">
    <property type="entry name" value="DnaJ domain"/>
    <property type="match status" value="1"/>
</dbReference>
<evidence type="ECO:0000256" key="10">
    <source>
        <dbReference type="SAM" id="MobiDB-lite"/>
    </source>
</evidence>
<dbReference type="PRINTS" id="PR00625">
    <property type="entry name" value="JDOMAIN"/>
</dbReference>
<feature type="domain" description="CR-type" evidence="12">
    <location>
        <begin position="127"/>
        <end position="211"/>
    </location>
</feature>
<dbReference type="InterPro" id="IPR001305">
    <property type="entry name" value="HSP_DnaJ_Cys-rich_dom"/>
</dbReference>
<dbReference type="CDD" id="cd10719">
    <property type="entry name" value="DnaJ_zf"/>
    <property type="match status" value="1"/>
</dbReference>
<dbReference type="Proteomes" id="UP001516400">
    <property type="component" value="Unassembled WGS sequence"/>
</dbReference>
<dbReference type="InterPro" id="IPR012724">
    <property type="entry name" value="DnaJ"/>
</dbReference>
<protein>
    <submittedName>
        <fullName evidence="13">Uncharacterized protein</fullName>
    </submittedName>
</protein>
<dbReference type="FunFam" id="2.10.230.10:FF:000001">
    <property type="entry name" value="DnaJ subfamily A member 2"/>
    <property type="match status" value="1"/>
</dbReference>
<dbReference type="EMBL" id="JABFTP020000144">
    <property type="protein sequence ID" value="KAL3282056.1"/>
    <property type="molecule type" value="Genomic_DNA"/>
</dbReference>
<dbReference type="InterPro" id="IPR036410">
    <property type="entry name" value="HSP_DnaJ_Cys-rich_dom_sf"/>
</dbReference>
<dbReference type="Gene3D" id="2.60.260.20">
    <property type="entry name" value="Urease metallochaperone UreE, N-terminal domain"/>
    <property type="match status" value="2"/>
</dbReference>
<keyword evidence="6" id="KW-0143">Chaperone</keyword>
<evidence type="ECO:0000256" key="3">
    <source>
        <dbReference type="ARBA" id="ARBA00022737"/>
    </source>
</evidence>
<dbReference type="InterPro" id="IPR008971">
    <property type="entry name" value="HSP40/DnaJ_pept-bd"/>
</dbReference>
<dbReference type="SUPFAM" id="SSF49493">
    <property type="entry name" value="HSP40/DnaJ peptide-binding domain"/>
    <property type="match status" value="2"/>
</dbReference>
<evidence type="ECO:0000259" key="12">
    <source>
        <dbReference type="PROSITE" id="PS51188"/>
    </source>
</evidence>
<accession>A0ABD2NUK1</accession>
<dbReference type="AlphaFoldDB" id="A0ABD2NUK1"/>
<reference evidence="13 14" key="1">
    <citation type="journal article" date="2021" name="BMC Biol.">
        <title>Horizontally acquired antibacterial genes associated with adaptive radiation of ladybird beetles.</title>
        <authorList>
            <person name="Li H.S."/>
            <person name="Tang X.F."/>
            <person name="Huang Y.H."/>
            <person name="Xu Z.Y."/>
            <person name="Chen M.L."/>
            <person name="Du X.Y."/>
            <person name="Qiu B.Y."/>
            <person name="Chen P.T."/>
            <person name="Zhang W."/>
            <person name="Slipinski A."/>
            <person name="Escalona H.E."/>
            <person name="Waterhouse R.M."/>
            <person name="Zwick A."/>
            <person name="Pang H."/>
        </authorList>
    </citation>
    <scope>NUCLEOTIDE SEQUENCE [LARGE SCALE GENOMIC DNA]</scope>
    <source>
        <strain evidence="13">SYSU2018</strain>
    </source>
</reference>
<keyword evidence="2 9" id="KW-0479">Metal-binding</keyword>
<keyword evidence="4 9" id="KW-0863">Zinc-finger</keyword>
<dbReference type="SUPFAM" id="SSF46565">
    <property type="entry name" value="Chaperone J-domain"/>
    <property type="match status" value="1"/>
</dbReference>
<dbReference type="FunFam" id="2.60.260.20:FF:000003">
    <property type="entry name" value="DnaJ subfamily A member 2"/>
    <property type="match status" value="1"/>
</dbReference>
<dbReference type="PROSITE" id="PS51188">
    <property type="entry name" value="ZF_CR"/>
    <property type="match status" value="1"/>
</dbReference>
<dbReference type="SMART" id="SM00271">
    <property type="entry name" value="DnaJ"/>
    <property type="match status" value="1"/>
</dbReference>
<dbReference type="InterPro" id="IPR002939">
    <property type="entry name" value="DnaJ_C"/>
</dbReference>
<name>A0ABD2NUK1_9CUCU</name>
<feature type="domain" description="J" evidence="11">
    <location>
        <begin position="5"/>
        <end position="67"/>
    </location>
</feature>
<sequence length="407" mass="45372">MEDSKLYEILGVDRNASDNEIKKQYRKLAKEYHPDKNPDAGDKFKEISYAYEILSDPKKRATYDQYGLKGMQEGVPEGFGGDDLLSHLFGGGLFGGFDPFRGGPKRRQRGEDTVHPLKVTLEDLYNGKVAKLQLSRNIICEACKGRGSKSGQVEKCRTCKGCGVKITLIEIGPGMSHQTHSTCPDCRGDGEFIKEKDRCGTCKGKKVCNESKILEVHVDKGMKDNQKIYFRGEGDQIPDVESGNVVIILQQKPHEKFQRNDDNLQVNHTITLTEALCGFTIILQHLDGRDLLIKHPPGVVIKPGDVKCVEGEGMPCYKNPFEKGNLYICFSIKFPDNHFTSEENLKILETIFPPRTEFIMPTGENVEQVDLQEFDPNDKSNAAGNSEAYISDDEDGGHGPGIQCAHQ</sequence>
<evidence type="ECO:0000256" key="1">
    <source>
        <dbReference type="ARBA" id="ARBA00022481"/>
    </source>
</evidence>
<dbReference type="InterPro" id="IPR044713">
    <property type="entry name" value="DNJA1/2-like"/>
</dbReference>
<keyword evidence="14" id="KW-1185">Reference proteome</keyword>
<dbReference type="FunFam" id="1.10.287.110:FF:000016">
    <property type="entry name" value="DnaJ (Hsp40) homolog, subfamily A, member 2"/>
    <property type="match status" value="1"/>
</dbReference>
<dbReference type="PANTHER" id="PTHR43888">
    <property type="entry name" value="DNAJ-LIKE-2, ISOFORM A-RELATED"/>
    <property type="match status" value="1"/>
</dbReference>
<dbReference type="Gene3D" id="2.10.230.10">
    <property type="entry name" value="Heat shock protein DnaJ, cysteine-rich domain"/>
    <property type="match status" value="1"/>
</dbReference>
<dbReference type="PROSITE" id="PS00636">
    <property type="entry name" value="DNAJ_1"/>
    <property type="match status" value="1"/>
</dbReference>
<dbReference type="InterPro" id="IPR001623">
    <property type="entry name" value="DnaJ_domain"/>
</dbReference>
<dbReference type="CDD" id="cd10747">
    <property type="entry name" value="DnaJ_C"/>
    <property type="match status" value="1"/>
</dbReference>
<evidence type="ECO:0000256" key="8">
    <source>
        <dbReference type="ARBA" id="ARBA00023289"/>
    </source>
</evidence>
<proteinExistence type="inferred from homology"/>
<organism evidence="13 14">
    <name type="scientific">Cryptolaemus montrouzieri</name>
    <dbReference type="NCBI Taxonomy" id="559131"/>
    <lineage>
        <taxon>Eukaryota</taxon>
        <taxon>Metazoa</taxon>
        <taxon>Ecdysozoa</taxon>
        <taxon>Arthropoda</taxon>
        <taxon>Hexapoda</taxon>
        <taxon>Insecta</taxon>
        <taxon>Pterygota</taxon>
        <taxon>Neoptera</taxon>
        <taxon>Endopterygota</taxon>
        <taxon>Coleoptera</taxon>
        <taxon>Polyphaga</taxon>
        <taxon>Cucujiformia</taxon>
        <taxon>Coccinelloidea</taxon>
        <taxon>Coccinellidae</taxon>
        <taxon>Scymninae</taxon>
        <taxon>Scymnini</taxon>
        <taxon>Cryptolaemus</taxon>
    </lineage>
</organism>
<dbReference type="CDD" id="cd06257">
    <property type="entry name" value="DnaJ"/>
    <property type="match status" value="1"/>
</dbReference>
<evidence type="ECO:0000259" key="11">
    <source>
        <dbReference type="PROSITE" id="PS50076"/>
    </source>
</evidence>
<keyword evidence="8" id="KW-0636">Prenylation</keyword>
<evidence type="ECO:0000256" key="7">
    <source>
        <dbReference type="ARBA" id="ARBA00023288"/>
    </source>
</evidence>
<dbReference type="SUPFAM" id="SSF57938">
    <property type="entry name" value="DnaJ/Hsp40 cysteine-rich domain"/>
    <property type="match status" value="1"/>
</dbReference>
<feature type="region of interest" description="Disordered" evidence="10">
    <location>
        <begin position="375"/>
        <end position="407"/>
    </location>
</feature>
<evidence type="ECO:0000256" key="4">
    <source>
        <dbReference type="ARBA" id="ARBA00022771"/>
    </source>
</evidence>
<dbReference type="InterPro" id="IPR036869">
    <property type="entry name" value="J_dom_sf"/>
</dbReference>
<evidence type="ECO:0000256" key="9">
    <source>
        <dbReference type="PROSITE-ProRule" id="PRU00546"/>
    </source>
</evidence>
<dbReference type="HAMAP" id="MF_01152">
    <property type="entry name" value="DnaJ"/>
    <property type="match status" value="1"/>
</dbReference>
<dbReference type="GO" id="GO:0008270">
    <property type="term" value="F:zinc ion binding"/>
    <property type="evidence" value="ECO:0007669"/>
    <property type="project" value="UniProtKB-KW"/>
</dbReference>
<evidence type="ECO:0000313" key="14">
    <source>
        <dbReference type="Proteomes" id="UP001516400"/>
    </source>
</evidence>
<keyword evidence="1" id="KW-0488">Methylation</keyword>
<dbReference type="Pfam" id="PF00684">
    <property type="entry name" value="DnaJ_CXXCXGXG"/>
    <property type="match status" value="1"/>
</dbReference>
<dbReference type="Pfam" id="PF01556">
    <property type="entry name" value="DnaJ_C"/>
    <property type="match status" value="1"/>
</dbReference>
<evidence type="ECO:0000313" key="13">
    <source>
        <dbReference type="EMBL" id="KAL3282056.1"/>
    </source>
</evidence>
<evidence type="ECO:0000256" key="2">
    <source>
        <dbReference type="ARBA" id="ARBA00022723"/>
    </source>
</evidence>
<evidence type="ECO:0000256" key="5">
    <source>
        <dbReference type="ARBA" id="ARBA00022833"/>
    </source>
</evidence>